<reference evidence="1 2" key="1">
    <citation type="submission" date="2009-09" db="EMBL/GenBank/DDBJ databases">
        <authorList>
            <person name="Weinstock G."/>
            <person name="Sodergren E."/>
            <person name="Clifton S."/>
            <person name="Fulton L."/>
            <person name="Fulton B."/>
            <person name="Courtney L."/>
            <person name="Fronick C."/>
            <person name="Harrison M."/>
            <person name="Strong C."/>
            <person name="Farmer C."/>
            <person name="Delahaunty K."/>
            <person name="Markovic C."/>
            <person name="Hall O."/>
            <person name="Minx P."/>
            <person name="Tomlinson C."/>
            <person name="Mitreva M."/>
            <person name="Nelson J."/>
            <person name="Hou S."/>
            <person name="Wollam A."/>
            <person name="Pepin K.H."/>
            <person name="Johnson M."/>
            <person name="Bhonagiri V."/>
            <person name="Nash W.E."/>
            <person name="Warren W."/>
            <person name="Chinwalla A."/>
            <person name="Mardis E.R."/>
            <person name="Wilson R.K."/>
        </authorList>
    </citation>
    <scope>NUCLEOTIDE SEQUENCE [LARGE SCALE GENOMIC DNA]</scope>
    <source>
        <strain evidence="2">ATCC 35185 / DSM 20758 / VPI D19B-28</strain>
    </source>
</reference>
<protein>
    <submittedName>
        <fullName evidence="1">Uncharacterized protein</fullName>
    </submittedName>
</protein>
<organism evidence="1 2">
    <name type="scientific">Selenomonas sputigena (strain ATCC 35185 / DSM 20758 / CCUG 44933 / VPI D19B-28)</name>
    <dbReference type="NCBI Taxonomy" id="546271"/>
    <lineage>
        <taxon>Bacteria</taxon>
        <taxon>Bacillati</taxon>
        <taxon>Bacillota</taxon>
        <taxon>Negativicutes</taxon>
        <taxon>Selenomonadales</taxon>
        <taxon>Selenomonadaceae</taxon>
        <taxon>Selenomonas</taxon>
    </lineage>
</organism>
<name>C9LVB7_SELS3</name>
<dbReference type="AlphaFoldDB" id="C9LVB7"/>
<sequence>MTVKTTRTNVHFVDIVRRPYMKEPISLRLRLDFLDFHGKFVASSRKC</sequence>
<evidence type="ECO:0000313" key="1">
    <source>
        <dbReference type="EMBL" id="EEX77239.1"/>
    </source>
</evidence>
<dbReference type="EMBL" id="ACKP02000024">
    <property type="protein sequence ID" value="EEX77239.1"/>
    <property type="molecule type" value="Genomic_DNA"/>
</dbReference>
<comment type="caution">
    <text evidence="1">The sequence shown here is derived from an EMBL/GenBank/DDBJ whole genome shotgun (WGS) entry which is preliminary data.</text>
</comment>
<dbReference type="Proteomes" id="UP000003505">
    <property type="component" value="Unassembled WGS sequence"/>
</dbReference>
<proteinExistence type="predicted"/>
<gene>
    <name evidence="1" type="ORF">SELSPUOL_01410</name>
</gene>
<evidence type="ECO:0000313" key="2">
    <source>
        <dbReference type="Proteomes" id="UP000003505"/>
    </source>
</evidence>
<accession>C9LVB7</accession>